<comment type="caution">
    <text evidence="1">The sequence shown here is derived from an EMBL/GenBank/DDBJ whole genome shotgun (WGS) entry which is preliminary data.</text>
</comment>
<evidence type="ECO:0000313" key="2">
    <source>
        <dbReference type="Proteomes" id="UP000828390"/>
    </source>
</evidence>
<name>A0A9D4RX12_DREPO</name>
<dbReference type="EMBL" id="JAIWYP010000001">
    <property type="protein sequence ID" value="KAH3884144.1"/>
    <property type="molecule type" value="Genomic_DNA"/>
</dbReference>
<evidence type="ECO:0000313" key="1">
    <source>
        <dbReference type="EMBL" id="KAH3884144.1"/>
    </source>
</evidence>
<protein>
    <submittedName>
        <fullName evidence="1">Uncharacterized protein</fullName>
    </submittedName>
</protein>
<dbReference type="Proteomes" id="UP000828390">
    <property type="component" value="Unassembled WGS sequence"/>
</dbReference>
<keyword evidence="2" id="KW-1185">Reference proteome</keyword>
<gene>
    <name evidence="1" type="ORF">DPMN_008116</name>
</gene>
<dbReference type="AlphaFoldDB" id="A0A9D4RX12"/>
<organism evidence="1 2">
    <name type="scientific">Dreissena polymorpha</name>
    <name type="common">Zebra mussel</name>
    <name type="synonym">Mytilus polymorpha</name>
    <dbReference type="NCBI Taxonomy" id="45954"/>
    <lineage>
        <taxon>Eukaryota</taxon>
        <taxon>Metazoa</taxon>
        <taxon>Spiralia</taxon>
        <taxon>Lophotrochozoa</taxon>
        <taxon>Mollusca</taxon>
        <taxon>Bivalvia</taxon>
        <taxon>Autobranchia</taxon>
        <taxon>Heteroconchia</taxon>
        <taxon>Euheterodonta</taxon>
        <taxon>Imparidentia</taxon>
        <taxon>Neoheterodontei</taxon>
        <taxon>Myida</taxon>
        <taxon>Dreissenoidea</taxon>
        <taxon>Dreissenidae</taxon>
        <taxon>Dreissena</taxon>
    </lineage>
</organism>
<accession>A0A9D4RX12</accession>
<sequence length="111" mass="12329">MKHHPILPIGRPSSGNTTLFFLLAGPAHETPPYFSYRQAQLVKHHPILPIGRPSCLMKHHSILPIGRPSSGNITLFFLLAGPAHETPSYSSYWQAQLMKHHPILPIGRPSS</sequence>
<proteinExistence type="predicted"/>
<reference evidence="1" key="1">
    <citation type="journal article" date="2019" name="bioRxiv">
        <title>The Genome of the Zebra Mussel, Dreissena polymorpha: A Resource for Invasive Species Research.</title>
        <authorList>
            <person name="McCartney M.A."/>
            <person name="Auch B."/>
            <person name="Kono T."/>
            <person name="Mallez S."/>
            <person name="Zhang Y."/>
            <person name="Obille A."/>
            <person name="Becker A."/>
            <person name="Abrahante J.E."/>
            <person name="Garbe J."/>
            <person name="Badalamenti J.P."/>
            <person name="Herman A."/>
            <person name="Mangelson H."/>
            <person name="Liachko I."/>
            <person name="Sullivan S."/>
            <person name="Sone E.D."/>
            <person name="Koren S."/>
            <person name="Silverstein K.A.T."/>
            <person name="Beckman K.B."/>
            <person name="Gohl D.M."/>
        </authorList>
    </citation>
    <scope>NUCLEOTIDE SEQUENCE</scope>
    <source>
        <strain evidence="1">Duluth1</strain>
        <tissue evidence="1">Whole animal</tissue>
    </source>
</reference>
<reference evidence="1" key="2">
    <citation type="submission" date="2020-11" db="EMBL/GenBank/DDBJ databases">
        <authorList>
            <person name="McCartney M.A."/>
            <person name="Auch B."/>
            <person name="Kono T."/>
            <person name="Mallez S."/>
            <person name="Becker A."/>
            <person name="Gohl D.M."/>
            <person name="Silverstein K.A.T."/>
            <person name="Koren S."/>
            <person name="Bechman K.B."/>
            <person name="Herman A."/>
            <person name="Abrahante J.E."/>
            <person name="Garbe J."/>
        </authorList>
    </citation>
    <scope>NUCLEOTIDE SEQUENCE</scope>
    <source>
        <strain evidence="1">Duluth1</strain>
        <tissue evidence="1">Whole animal</tissue>
    </source>
</reference>